<gene>
    <name evidence="2" type="ORF">EK21DRAFT_114310</name>
</gene>
<feature type="region of interest" description="Disordered" evidence="1">
    <location>
        <begin position="226"/>
        <end position="250"/>
    </location>
</feature>
<dbReference type="Proteomes" id="UP000799777">
    <property type="component" value="Unassembled WGS sequence"/>
</dbReference>
<organism evidence="2 3">
    <name type="scientific">Setomelanomma holmii</name>
    <dbReference type="NCBI Taxonomy" id="210430"/>
    <lineage>
        <taxon>Eukaryota</taxon>
        <taxon>Fungi</taxon>
        <taxon>Dikarya</taxon>
        <taxon>Ascomycota</taxon>
        <taxon>Pezizomycotina</taxon>
        <taxon>Dothideomycetes</taxon>
        <taxon>Pleosporomycetidae</taxon>
        <taxon>Pleosporales</taxon>
        <taxon>Pleosporineae</taxon>
        <taxon>Phaeosphaeriaceae</taxon>
        <taxon>Setomelanomma</taxon>
    </lineage>
</organism>
<keyword evidence="3" id="KW-1185">Reference proteome</keyword>
<evidence type="ECO:0000313" key="3">
    <source>
        <dbReference type="Proteomes" id="UP000799777"/>
    </source>
</evidence>
<protein>
    <submittedName>
        <fullName evidence="2">Uncharacterized protein</fullName>
    </submittedName>
</protein>
<comment type="caution">
    <text evidence="2">The sequence shown here is derived from an EMBL/GenBank/DDBJ whole genome shotgun (WGS) entry which is preliminary data.</text>
</comment>
<accession>A0A9P4LJS3</accession>
<feature type="compositionally biased region" description="Acidic residues" evidence="1">
    <location>
        <begin position="227"/>
        <end position="250"/>
    </location>
</feature>
<proteinExistence type="predicted"/>
<name>A0A9P4LJS3_9PLEO</name>
<dbReference type="EMBL" id="ML978219">
    <property type="protein sequence ID" value="KAF2027963.1"/>
    <property type="molecule type" value="Genomic_DNA"/>
</dbReference>
<evidence type="ECO:0000313" key="2">
    <source>
        <dbReference type="EMBL" id="KAF2027963.1"/>
    </source>
</evidence>
<dbReference type="AlphaFoldDB" id="A0A9P4LJS3"/>
<evidence type="ECO:0000256" key="1">
    <source>
        <dbReference type="SAM" id="MobiDB-lite"/>
    </source>
</evidence>
<sequence>MFSMLARKTSQGRHMRAPSEMRDEVMRKVYINPPHLLVDSAMSIAIATIFIECFGDRLSLPEWADICNLRRTKCDEVDAIVQQLEDAVFDWATVMLHESTVEYEVNVAKLLDLDTTASGCLTIITTLFMWPDLIRVPLPLTMDRYKISSGYDGSERAVITPKFELTLRDVSAGWIVNIFVDVEANEIDIRTWNGSLLLIFREVMDEDADEERFDARDDLYQQRRSEMEEEGFFNETGEEIDDDNEGDMAD</sequence>
<reference evidence="2" key="1">
    <citation type="journal article" date="2020" name="Stud. Mycol.">
        <title>101 Dothideomycetes genomes: a test case for predicting lifestyles and emergence of pathogens.</title>
        <authorList>
            <person name="Haridas S."/>
            <person name="Albert R."/>
            <person name="Binder M."/>
            <person name="Bloem J."/>
            <person name="Labutti K."/>
            <person name="Salamov A."/>
            <person name="Andreopoulos B."/>
            <person name="Baker S."/>
            <person name="Barry K."/>
            <person name="Bills G."/>
            <person name="Bluhm B."/>
            <person name="Cannon C."/>
            <person name="Castanera R."/>
            <person name="Culley D."/>
            <person name="Daum C."/>
            <person name="Ezra D."/>
            <person name="Gonzalez J."/>
            <person name="Henrissat B."/>
            <person name="Kuo A."/>
            <person name="Liang C."/>
            <person name="Lipzen A."/>
            <person name="Lutzoni F."/>
            <person name="Magnuson J."/>
            <person name="Mondo S."/>
            <person name="Nolan M."/>
            <person name="Ohm R."/>
            <person name="Pangilinan J."/>
            <person name="Park H.-J."/>
            <person name="Ramirez L."/>
            <person name="Alfaro M."/>
            <person name="Sun H."/>
            <person name="Tritt A."/>
            <person name="Yoshinaga Y."/>
            <person name="Zwiers L.-H."/>
            <person name="Turgeon B."/>
            <person name="Goodwin S."/>
            <person name="Spatafora J."/>
            <person name="Crous P."/>
            <person name="Grigoriev I."/>
        </authorList>
    </citation>
    <scope>NUCLEOTIDE SEQUENCE</scope>
    <source>
        <strain evidence="2">CBS 110217</strain>
    </source>
</reference>